<dbReference type="Proteomes" id="UP001144313">
    <property type="component" value="Unassembled WGS sequence"/>
</dbReference>
<name>A0A9W6LIA2_9ACTN</name>
<keyword evidence="2" id="KW-1185">Reference proteome</keyword>
<dbReference type="AlphaFoldDB" id="A0A9W6LIA2"/>
<organism evidence="1 2">
    <name type="scientific">Glycomyces algeriensis</name>
    <dbReference type="NCBI Taxonomy" id="256037"/>
    <lineage>
        <taxon>Bacteria</taxon>
        <taxon>Bacillati</taxon>
        <taxon>Actinomycetota</taxon>
        <taxon>Actinomycetes</taxon>
        <taxon>Glycomycetales</taxon>
        <taxon>Glycomycetaceae</taxon>
        <taxon>Glycomyces</taxon>
    </lineage>
</organism>
<evidence type="ECO:0000313" key="2">
    <source>
        <dbReference type="Proteomes" id="UP001144313"/>
    </source>
</evidence>
<gene>
    <name evidence="1" type="ORF">GALLR39Z86_39950</name>
</gene>
<accession>A0A9W6LIA2</accession>
<reference evidence="1" key="1">
    <citation type="submission" date="2022-12" db="EMBL/GenBank/DDBJ databases">
        <title>Reference genome sequencing for broad-spectrum identification of bacterial and archaeal isolates by mass spectrometry.</title>
        <authorList>
            <person name="Sekiguchi Y."/>
            <person name="Tourlousse D.M."/>
        </authorList>
    </citation>
    <scope>NUCLEOTIDE SEQUENCE</scope>
    <source>
        <strain evidence="1">LLR39Z86</strain>
    </source>
</reference>
<sequence>MAAQQSRQAQRRRALNGSGSIFWDNSTGRFVGLLSLGREPDNRRIRPKATGHSIDEVRARLDVLREDFDRGTDLGSDYAVADACEDFLVHGMHHLTKGTADEPRRIVGKWIFPQLGHAKLRELKADEGGCLA</sequence>
<dbReference type="EMBL" id="BSDT01000001">
    <property type="protein sequence ID" value="GLI44145.1"/>
    <property type="molecule type" value="Genomic_DNA"/>
</dbReference>
<dbReference type="RefSeq" id="WP_270114839.1">
    <property type="nucleotide sequence ID" value="NZ_BAAAOL010000007.1"/>
</dbReference>
<evidence type="ECO:0000313" key="1">
    <source>
        <dbReference type="EMBL" id="GLI44145.1"/>
    </source>
</evidence>
<comment type="caution">
    <text evidence="1">The sequence shown here is derived from an EMBL/GenBank/DDBJ whole genome shotgun (WGS) entry which is preliminary data.</text>
</comment>
<proteinExistence type="predicted"/>
<protein>
    <submittedName>
        <fullName evidence="1">Uncharacterized protein</fullName>
    </submittedName>
</protein>